<dbReference type="Proteomes" id="UP000326570">
    <property type="component" value="Unassembled WGS sequence"/>
</dbReference>
<dbReference type="EMBL" id="VTWT01000001">
    <property type="protein sequence ID" value="KAA9345718.1"/>
    <property type="molecule type" value="Genomic_DNA"/>
</dbReference>
<accession>A0A5N1J9P1</accession>
<keyword evidence="1" id="KW-0732">Signal</keyword>
<evidence type="ECO:0000256" key="1">
    <source>
        <dbReference type="SAM" id="SignalP"/>
    </source>
</evidence>
<comment type="caution">
    <text evidence="2">The sequence shown here is derived from an EMBL/GenBank/DDBJ whole genome shotgun (WGS) entry which is preliminary data.</text>
</comment>
<organism evidence="2 3">
    <name type="scientific">Adhaeribacter soli</name>
    <dbReference type="NCBI Taxonomy" id="2607655"/>
    <lineage>
        <taxon>Bacteria</taxon>
        <taxon>Pseudomonadati</taxon>
        <taxon>Bacteroidota</taxon>
        <taxon>Cytophagia</taxon>
        <taxon>Cytophagales</taxon>
        <taxon>Hymenobacteraceae</taxon>
        <taxon>Adhaeribacter</taxon>
    </lineage>
</organism>
<evidence type="ECO:0000313" key="2">
    <source>
        <dbReference type="EMBL" id="KAA9345718.1"/>
    </source>
</evidence>
<feature type="chain" id="PRO_5025028964" description="DUF4377 domain-containing protein" evidence="1">
    <location>
        <begin position="20"/>
        <end position="234"/>
    </location>
</feature>
<name>A0A5N1J9P1_9BACT</name>
<reference evidence="2 3" key="1">
    <citation type="submission" date="2019-09" db="EMBL/GenBank/DDBJ databases">
        <title>Genome sequence of Adhaeribacter sp. M2.</title>
        <authorList>
            <person name="Srinivasan S."/>
        </authorList>
    </citation>
    <scope>NUCLEOTIDE SEQUENCE [LARGE SCALE GENOMIC DNA]</scope>
    <source>
        <strain evidence="2 3">M2</strain>
    </source>
</reference>
<dbReference type="AlphaFoldDB" id="A0A5N1J9P1"/>
<evidence type="ECO:0000313" key="3">
    <source>
        <dbReference type="Proteomes" id="UP000326570"/>
    </source>
</evidence>
<keyword evidence="3" id="KW-1185">Reference proteome</keyword>
<evidence type="ECO:0008006" key="4">
    <source>
        <dbReference type="Google" id="ProtNLM"/>
    </source>
</evidence>
<feature type="signal peptide" evidence="1">
    <location>
        <begin position="1"/>
        <end position="19"/>
    </location>
</feature>
<gene>
    <name evidence="2" type="ORF">F0P94_01135</name>
</gene>
<sequence length="234" mass="25344">MKKNTLNMAGALRSGVAMLAFLVTASLSGCERGCGDIEPTPDILPCETLVTVESASCASGAFQNQWLKLDNGEWLQPFENQTHITGIQPGQRYRIGYEVMKRDKRYDGQVVCLALPPAGKAIRILCMTPVDDTGAGCDTYVTARKVNCSVGAWQDTWLQLDNGRYLQPWHNGTGVAQLSEGARYKIGYSQMAKDSRYDNVVVCAAMPTDTMAWHPTVVSVNCLEAVTAAGATGK</sequence>
<proteinExistence type="predicted"/>
<dbReference type="PROSITE" id="PS51257">
    <property type="entry name" value="PROKAR_LIPOPROTEIN"/>
    <property type="match status" value="1"/>
</dbReference>
<protein>
    <recommendedName>
        <fullName evidence="4">DUF4377 domain-containing protein</fullName>
    </recommendedName>
</protein>
<dbReference type="RefSeq" id="WP_150901861.1">
    <property type="nucleotide sequence ID" value="NZ_VTWT01000001.1"/>
</dbReference>